<dbReference type="PANTHER" id="PTHR13363">
    <property type="entry name" value="RING FINGER AND SRY DOMAIN-CONTAINING"/>
    <property type="match status" value="1"/>
</dbReference>
<evidence type="ECO:0000256" key="1">
    <source>
        <dbReference type="ARBA" id="ARBA00022723"/>
    </source>
</evidence>
<dbReference type="Pfam" id="PF00622">
    <property type="entry name" value="SPRY"/>
    <property type="match status" value="2"/>
</dbReference>
<dbReference type="PROSITE" id="PS50188">
    <property type="entry name" value="B302_SPRY"/>
    <property type="match status" value="1"/>
</dbReference>
<dbReference type="InterPro" id="IPR043136">
    <property type="entry name" value="B30.2/SPRY_sf"/>
</dbReference>
<keyword evidence="6" id="KW-1185">Reference proteome</keyword>
<evidence type="ECO:0000259" key="5">
    <source>
        <dbReference type="PROSITE" id="PS50188"/>
    </source>
</evidence>
<dbReference type="GO" id="GO:0004842">
    <property type="term" value="F:ubiquitin-protein transferase activity"/>
    <property type="evidence" value="ECO:0007669"/>
    <property type="project" value="InterPro"/>
</dbReference>
<dbReference type="InterPro" id="IPR045129">
    <property type="entry name" value="RNF123/RKP/RSPRY1"/>
</dbReference>
<keyword evidence="4" id="KW-0732">Signal</keyword>
<evidence type="ECO:0000256" key="3">
    <source>
        <dbReference type="ARBA" id="ARBA00022833"/>
    </source>
</evidence>
<dbReference type="GO" id="GO:0005737">
    <property type="term" value="C:cytoplasm"/>
    <property type="evidence" value="ECO:0007669"/>
    <property type="project" value="TreeGrafter"/>
</dbReference>
<dbReference type="GO" id="GO:0008270">
    <property type="term" value="F:zinc ion binding"/>
    <property type="evidence" value="ECO:0007669"/>
    <property type="project" value="UniProtKB-KW"/>
</dbReference>
<evidence type="ECO:0000313" key="6">
    <source>
        <dbReference type="Proteomes" id="UP000050741"/>
    </source>
</evidence>
<keyword evidence="2" id="KW-0863">Zinc-finger</keyword>
<sequence length="349" mass="38634">MGIIFFLAAICFVVAVIQLETDASPPTSNKNTGLTPENQWNYAVHHWQLTLSEREQKSDATHSKPKQLVVEYTIEDRNVECSVFAVERIPTSGIFYYEVKIESKQWLQVFIGLATEQMKVNEGVGLAERTYAYDSSGLIWGHEVEGCEHGVNDRPYINKGIPFNDGHVVGCGVDLEKGQIFYTKNGEIVIAGLSVDASLLLFPCVSLSELDQKIEANFGPNFLFNPAVIEKLRTEQMGLMAGVGLAERTYAYDSLGNIWGHEVEGCEHGVNRRPYINKGIPSYGDGHVVGCGVDLEKGQIFYTINGEIVIAGLSVAKLPLFPCVSLTDNPTEVDNRTIKTIRQKWTIGQ</sequence>
<dbReference type="Proteomes" id="UP000050741">
    <property type="component" value="Unassembled WGS sequence"/>
</dbReference>
<dbReference type="WBParaSite" id="GPLIN_001206200">
    <property type="protein sequence ID" value="GPLIN_001206200"/>
    <property type="gene ID" value="GPLIN_001206200"/>
</dbReference>
<dbReference type="InterPro" id="IPR013320">
    <property type="entry name" value="ConA-like_dom_sf"/>
</dbReference>
<proteinExistence type="predicted"/>
<dbReference type="InterPro" id="IPR001870">
    <property type="entry name" value="B30.2/SPRY"/>
</dbReference>
<reference evidence="7" key="2">
    <citation type="submission" date="2016-06" db="UniProtKB">
        <authorList>
            <consortium name="WormBaseParasite"/>
        </authorList>
    </citation>
    <scope>IDENTIFICATION</scope>
</reference>
<organism evidence="6 7">
    <name type="scientific">Globodera pallida</name>
    <name type="common">Potato cyst nematode worm</name>
    <name type="synonym">Heterodera pallida</name>
    <dbReference type="NCBI Taxonomy" id="36090"/>
    <lineage>
        <taxon>Eukaryota</taxon>
        <taxon>Metazoa</taxon>
        <taxon>Ecdysozoa</taxon>
        <taxon>Nematoda</taxon>
        <taxon>Chromadorea</taxon>
        <taxon>Rhabditida</taxon>
        <taxon>Tylenchina</taxon>
        <taxon>Tylenchomorpha</taxon>
        <taxon>Tylenchoidea</taxon>
        <taxon>Heteroderidae</taxon>
        <taxon>Heteroderinae</taxon>
        <taxon>Globodera</taxon>
    </lineage>
</organism>
<dbReference type="AlphaFoldDB" id="A0A183CGQ7"/>
<protein>
    <submittedName>
        <fullName evidence="7">B30.2/SPRY domain-containing protein</fullName>
    </submittedName>
</protein>
<name>A0A183CGQ7_GLOPA</name>
<evidence type="ECO:0000256" key="4">
    <source>
        <dbReference type="SAM" id="SignalP"/>
    </source>
</evidence>
<dbReference type="PANTHER" id="PTHR13363:SF5">
    <property type="entry name" value="E3 UBIQUITIN-PROTEIN LIGASE RNF123"/>
    <property type="match status" value="1"/>
</dbReference>
<evidence type="ECO:0000313" key="7">
    <source>
        <dbReference type="WBParaSite" id="GPLIN_001206200"/>
    </source>
</evidence>
<keyword evidence="3" id="KW-0862">Zinc</keyword>
<reference evidence="6" key="1">
    <citation type="submission" date="2014-05" db="EMBL/GenBank/DDBJ databases">
        <title>The genome and life-stage specific transcriptomes of Globodera pallida elucidate key aspects of plant parasitism by a cyst nematode.</title>
        <authorList>
            <person name="Cotton J.A."/>
            <person name="Lilley C.J."/>
            <person name="Jones L.M."/>
            <person name="Kikuchi T."/>
            <person name="Reid A.J."/>
            <person name="Thorpe P."/>
            <person name="Tsai I.J."/>
            <person name="Beasley H."/>
            <person name="Blok V."/>
            <person name="Cock P.J.A."/>
            <person name="Van den Akker S.E."/>
            <person name="Holroyd N."/>
            <person name="Hunt M."/>
            <person name="Mantelin S."/>
            <person name="Naghra H."/>
            <person name="Pain A."/>
            <person name="Palomares-Rius J.E."/>
            <person name="Zarowiecki M."/>
            <person name="Berriman M."/>
            <person name="Jones J.T."/>
            <person name="Urwin P.E."/>
        </authorList>
    </citation>
    <scope>NUCLEOTIDE SEQUENCE [LARGE SCALE GENOMIC DNA]</scope>
    <source>
        <strain evidence="6">Lindley</strain>
    </source>
</reference>
<dbReference type="CDD" id="cd12885">
    <property type="entry name" value="SPRY_RanBP_like"/>
    <property type="match status" value="2"/>
</dbReference>
<dbReference type="SUPFAM" id="SSF49899">
    <property type="entry name" value="Concanavalin A-like lectins/glucanases"/>
    <property type="match status" value="2"/>
</dbReference>
<evidence type="ECO:0000256" key="2">
    <source>
        <dbReference type="ARBA" id="ARBA00022771"/>
    </source>
</evidence>
<dbReference type="InterPro" id="IPR003877">
    <property type="entry name" value="SPRY_dom"/>
</dbReference>
<feature type="signal peptide" evidence="4">
    <location>
        <begin position="1"/>
        <end position="23"/>
    </location>
</feature>
<feature type="domain" description="B30.2/SPRY" evidence="5">
    <location>
        <begin position="17"/>
        <end position="223"/>
    </location>
</feature>
<dbReference type="InterPro" id="IPR044736">
    <property type="entry name" value="Gid1/RanBPM/SPLA_SPRY"/>
</dbReference>
<dbReference type="GO" id="GO:0051603">
    <property type="term" value="P:proteolysis involved in protein catabolic process"/>
    <property type="evidence" value="ECO:0007669"/>
    <property type="project" value="TreeGrafter"/>
</dbReference>
<feature type="chain" id="PRO_5008147572" evidence="4">
    <location>
        <begin position="24"/>
        <end position="349"/>
    </location>
</feature>
<keyword evidence="1" id="KW-0479">Metal-binding</keyword>
<dbReference type="Gene3D" id="2.60.120.920">
    <property type="match status" value="2"/>
</dbReference>
<accession>A0A183CGQ7</accession>
<dbReference type="SMART" id="SM00449">
    <property type="entry name" value="SPRY"/>
    <property type="match status" value="2"/>
</dbReference>